<feature type="chain" id="PRO_5046611479" evidence="2">
    <location>
        <begin position="32"/>
        <end position="331"/>
    </location>
</feature>
<name>A0ABP8GEY5_9BURK</name>
<dbReference type="SUPFAM" id="SSF53850">
    <property type="entry name" value="Periplasmic binding protein-like II"/>
    <property type="match status" value="1"/>
</dbReference>
<dbReference type="Proteomes" id="UP001501671">
    <property type="component" value="Unassembled WGS sequence"/>
</dbReference>
<dbReference type="PANTHER" id="PTHR42928:SF5">
    <property type="entry name" value="BLR1237 PROTEIN"/>
    <property type="match status" value="1"/>
</dbReference>
<feature type="signal peptide" evidence="2">
    <location>
        <begin position="1"/>
        <end position="31"/>
    </location>
</feature>
<reference evidence="4" key="1">
    <citation type="journal article" date="2019" name="Int. J. Syst. Evol. Microbiol.">
        <title>The Global Catalogue of Microorganisms (GCM) 10K type strain sequencing project: providing services to taxonomists for standard genome sequencing and annotation.</title>
        <authorList>
            <consortium name="The Broad Institute Genomics Platform"/>
            <consortium name="The Broad Institute Genome Sequencing Center for Infectious Disease"/>
            <person name="Wu L."/>
            <person name="Ma J."/>
        </authorList>
    </citation>
    <scope>NUCLEOTIDE SEQUENCE [LARGE SCALE GENOMIC DNA]</scope>
    <source>
        <strain evidence="4">JCM 17666</strain>
    </source>
</reference>
<dbReference type="PIRSF" id="PIRSF017082">
    <property type="entry name" value="YflP"/>
    <property type="match status" value="1"/>
</dbReference>
<dbReference type="InterPro" id="IPR005064">
    <property type="entry name" value="BUG"/>
</dbReference>
<organism evidence="3 4">
    <name type="scientific">Pigmentiphaga soli</name>
    <dbReference type="NCBI Taxonomy" id="1007095"/>
    <lineage>
        <taxon>Bacteria</taxon>
        <taxon>Pseudomonadati</taxon>
        <taxon>Pseudomonadota</taxon>
        <taxon>Betaproteobacteria</taxon>
        <taxon>Burkholderiales</taxon>
        <taxon>Alcaligenaceae</taxon>
        <taxon>Pigmentiphaga</taxon>
    </lineage>
</organism>
<comment type="similarity">
    <text evidence="1">Belongs to the UPF0065 (bug) family.</text>
</comment>
<evidence type="ECO:0000256" key="2">
    <source>
        <dbReference type="SAM" id="SignalP"/>
    </source>
</evidence>
<accession>A0ABP8GEY5</accession>
<dbReference type="Gene3D" id="3.40.190.10">
    <property type="entry name" value="Periplasmic binding protein-like II"/>
    <property type="match status" value="1"/>
</dbReference>
<dbReference type="PANTHER" id="PTHR42928">
    <property type="entry name" value="TRICARBOXYLATE-BINDING PROTEIN"/>
    <property type="match status" value="1"/>
</dbReference>
<dbReference type="EMBL" id="BAABFO010000001">
    <property type="protein sequence ID" value="GAA4322882.1"/>
    <property type="molecule type" value="Genomic_DNA"/>
</dbReference>
<keyword evidence="2" id="KW-0732">Signal</keyword>
<dbReference type="InterPro" id="IPR042100">
    <property type="entry name" value="Bug_dom1"/>
</dbReference>
<dbReference type="RefSeq" id="WP_345245647.1">
    <property type="nucleotide sequence ID" value="NZ_BAABFO010000001.1"/>
</dbReference>
<evidence type="ECO:0000313" key="3">
    <source>
        <dbReference type="EMBL" id="GAA4322882.1"/>
    </source>
</evidence>
<gene>
    <name evidence="3" type="ORF">GCM10023144_03290</name>
</gene>
<dbReference type="CDD" id="cd13578">
    <property type="entry name" value="PBP2_Bug27"/>
    <property type="match status" value="1"/>
</dbReference>
<dbReference type="Pfam" id="PF03401">
    <property type="entry name" value="TctC"/>
    <property type="match status" value="1"/>
</dbReference>
<evidence type="ECO:0000313" key="4">
    <source>
        <dbReference type="Proteomes" id="UP001501671"/>
    </source>
</evidence>
<comment type="caution">
    <text evidence="3">The sequence shown here is derived from an EMBL/GenBank/DDBJ whole genome shotgun (WGS) entry which is preliminary data.</text>
</comment>
<dbReference type="Gene3D" id="3.40.190.150">
    <property type="entry name" value="Bordetella uptake gene, domain 1"/>
    <property type="match status" value="1"/>
</dbReference>
<protein>
    <submittedName>
        <fullName evidence="3">Tripartite tricarboxylate transporter substrate binding protein</fullName>
    </submittedName>
</protein>
<proteinExistence type="inferred from homology"/>
<evidence type="ECO:0000256" key="1">
    <source>
        <dbReference type="ARBA" id="ARBA00006987"/>
    </source>
</evidence>
<sequence length="331" mass="34762">MKLLPTLRAWLPAPLLCAAALGAVFAGPAAAQSSYPNKPLRMIVPFAPGGAADIVGRAVADALLHELGQPVVVVNQGGAGTIIGVDMAAKAPPDGYTLLVSGDAATVNTASGRKLPYDLMKDLQPVSLLYSGTQYLLSRVDGPYKTLDDLVRYGRAHPGELKFGSTGIGTSTHMSLESFNAAAGIRAVHVPYRGVAPAMTDLAGGHVDYVIAGSTAAIPAIENKTFRALAVTSRTRSPLTPQVRTLIEQGVQAETGSWYGLFVPAGTPPAIVERLNKATVAALKTDELARRFKSLGGETRATTPAEASAFMRDEIDRFGSLMRKLDIKLTE</sequence>
<keyword evidence="4" id="KW-1185">Reference proteome</keyword>